<keyword evidence="2" id="KW-0808">Transferase</keyword>
<evidence type="ECO:0000256" key="1">
    <source>
        <dbReference type="ARBA" id="ARBA00022603"/>
    </source>
</evidence>
<proteinExistence type="predicted"/>
<reference evidence="5" key="1">
    <citation type="submission" date="2023-03" db="EMBL/GenBank/DDBJ databases">
        <title>Multiphase analysis and comparison of six strains from genera Psychromarinibacter, Lutimaribacter, and Maritimibacter, including a novel species: Psychromarinibacter sediminicola sp. nov.</title>
        <authorList>
            <person name="Wang Y.-H."/>
            <person name="Ye M.-Q."/>
            <person name="Du Z.-J."/>
        </authorList>
    </citation>
    <scope>NUCLEOTIDE SEQUENCE</scope>
    <source>
        <strain evidence="5">C21-152</strain>
    </source>
</reference>
<dbReference type="EMBL" id="JARGYC010000028">
    <property type="protein sequence ID" value="MDF0601478.1"/>
    <property type="molecule type" value="Genomic_DNA"/>
</dbReference>
<dbReference type="GO" id="GO:0008990">
    <property type="term" value="F:rRNA (guanine-N2-)-methyltransferase activity"/>
    <property type="evidence" value="ECO:0007669"/>
    <property type="project" value="TreeGrafter"/>
</dbReference>
<dbReference type="InterPro" id="IPR002052">
    <property type="entry name" value="DNA_methylase_N6_adenine_CS"/>
</dbReference>
<dbReference type="PROSITE" id="PS51165">
    <property type="entry name" value="THUMP"/>
    <property type="match status" value="1"/>
</dbReference>
<dbReference type="PROSITE" id="PS00092">
    <property type="entry name" value="N6_MTASE"/>
    <property type="match status" value="1"/>
</dbReference>
<sequence>MTAPDFDIFLACPPGLEAVLAGEARAAGFALPETTAGGVTTRGGWPEVWRANLSLRGAGRVLVRIAAFRAFHLAQLDKRARKVPWGDYLRGDVPFRVEAVCRKSKIYHNGAAAQRVARAIGETLGAPEDRDGTVAETVTVMVRIEDNLVTVSLDSSGAPLHKRGHKEAVGKAPLRETLAALVLRACGYDGSEPVVDPMCGSGTFPIEAAEIAMGLAPGRARAFAFERLAGFDSDAWAAMKASLPGHSTELRFHGYDRDAGAVRMATANAARAGVDRVCSFACQPVSALERPAGSPGLVVVNPPYGGRIGNRKLLFGLYGALGAVLKERFRGWRVGLVTNDGGLAKATGLPFEPPGPPVAHGGLNVTLWRTAAL</sequence>
<dbReference type="InterPro" id="IPR053943">
    <property type="entry name" value="RlmKL-like_Mtase_CS"/>
</dbReference>
<dbReference type="Pfam" id="PF01170">
    <property type="entry name" value="UPF0020"/>
    <property type="match status" value="1"/>
</dbReference>
<dbReference type="InterPro" id="IPR029063">
    <property type="entry name" value="SAM-dependent_MTases_sf"/>
</dbReference>
<evidence type="ECO:0000313" key="6">
    <source>
        <dbReference type="Proteomes" id="UP001220964"/>
    </source>
</evidence>
<dbReference type="GO" id="GO:0003723">
    <property type="term" value="F:RNA binding"/>
    <property type="evidence" value="ECO:0007669"/>
    <property type="project" value="UniProtKB-UniRule"/>
</dbReference>
<dbReference type="Gene3D" id="3.30.2130.30">
    <property type="match status" value="1"/>
</dbReference>
<protein>
    <submittedName>
        <fullName evidence="5">Class I SAM-dependent RNA methyltransferase</fullName>
    </submittedName>
</protein>
<name>A0AAE3T951_9RHOB</name>
<accession>A0AAE3T951</accession>
<dbReference type="InterPro" id="IPR000241">
    <property type="entry name" value="RlmKL-like_Mtase"/>
</dbReference>
<dbReference type="Gene3D" id="3.40.50.150">
    <property type="entry name" value="Vaccinia Virus protein VP39"/>
    <property type="match status" value="1"/>
</dbReference>
<feature type="domain" description="THUMP" evidence="4">
    <location>
        <begin position="47"/>
        <end position="155"/>
    </location>
</feature>
<dbReference type="AlphaFoldDB" id="A0AAE3T951"/>
<keyword evidence="1 5" id="KW-0489">Methyltransferase</keyword>
<dbReference type="RefSeq" id="WP_275567618.1">
    <property type="nucleotide sequence ID" value="NZ_JARGYC010000028.1"/>
</dbReference>
<dbReference type="InterPro" id="IPR054170">
    <property type="entry name" value="RlmL_1st"/>
</dbReference>
<dbReference type="SUPFAM" id="SSF53335">
    <property type="entry name" value="S-adenosyl-L-methionine-dependent methyltransferases"/>
    <property type="match status" value="1"/>
</dbReference>
<keyword evidence="6" id="KW-1185">Reference proteome</keyword>
<comment type="caution">
    <text evidence="5">The sequence shown here is derived from an EMBL/GenBank/DDBJ whole genome shotgun (WGS) entry which is preliminary data.</text>
</comment>
<organism evidence="5 6">
    <name type="scientific">Psychromarinibacter sediminicola</name>
    <dbReference type="NCBI Taxonomy" id="3033385"/>
    <lineage>
        <taxon>Bacteria</taxon>
        <taxon>Pseudomonadati</taxon>
        <taxon>Pseudomonadota</taxon>
        <taxon>Alphaproteobacteria</taxon>
        <taxon>Rhodobacterales</taxon>
        <taxon>Paracoccaceae</taxon>
        <taxon>Psychromarinibacter</taxon>
    </lineage>
</organism>
<evidence type="ECO:0000313" key="5">
    <source>
        <dbReference type="EMBL" id="MDF0601478.1"/>
    </source>
</evidence>
<dbReference type="PANTHER" id="PTHR47313:SF1">
    <property type="entry name" value="RIBOSOMAL RNA LARGE SUBUNIT METHYLTRANSFERASE K_L"/>
    <property type="match status" value="1"/>
</dbReference>
<dbReference type="PANTHER" id="PTHR47313">
    <property type="entry name" value="RIBOSOMAL RNA LARGE SUBUNIT METHYLTRANSFERASE K/L"/>
    <property type="match status" value="1"/>
</dbReference>
<evidence type="ECO:0000259" key="4">
    <source>
        <dbReference type="PROSITE" id="PS51165"/>
    </source>
</evidence>
<dbReference type="GO" id="GO:0070043">
    <property type="term" value="F:rRNA (guanine-N7-)-methyltransferase activity"/>
    <property type="evidence" value="ECO:0007669"/>
    <property type="project" value="TreeGrafter"/>
</dbReference>
<dbReference type="InterPro" id="IPR004114">
    <property type="entry name" value="THUMP_dom"/>
</dbReference>
<gene>
    <name evidence="5" type="ORF">P1J78_12100</name>
</gene>
<dbReference type="Pfam" id="PF02926">
    <property type="entry name" value="THUMP"/>
    <property type="match status" value="1"/>
</dbReference>
<dbReference type="CDD" id="cd11715">
    <property type="entry name" value="THUMP_AdoMetMT"/>
    <property type="match status" value="1"/>
</dbReference>
<evidence type="ECO:0000256" key="2">
    <source>
        <dbReference type="ARBA" id="ARBA00022679"/>
    </source>
</evidence>
<dbReference type="Pfam" id="PF22020">
    <property type="entry name" value="RlmL_1st"/>
    <property type="match status" value="1"/>
</dbReference>
<dbReference type="PROSITE" id="PS01261">
    <property type="entry name" value="UPF0020"/>
    <property type="match status" value="1"/>
</dbReference>
<dbReference type="Proteomes" id="UP001220964">
    <property type="component" value="Unassembled WGS sequence"/>
</dbReference>
<evidence type="ECO:0000256" key="3">
    <source>
        <dbReference type="PROSITE-ProRule" id="PRU00529"/>
    </source>
</evidence>
<keyword evidence="3" id="KW-0694">RNA-binding</keyword>